<accession>A0A5B7DGJ9</accession>
<evidence type="ECO:0000313" key="2">
    <source>
        <dbReference type="Proteomes" id="UP000324222"/>
    </source>
</evidence>
<reference evidence="1 2" key="1">
    <citation type="submission" date="2019-05" db="EMBL/GenBank/DDBJ databases">
        <title>Another draft genome of Portunus trituberculatus and its Hox gene families provides insights of decapod evolution.</title>
        <authorList>
            <person name="Jeong J.-H."/>
            <person name="Song I."/>
            <person name="Kim S."/>
            <person name="Choi T."/>
            <person name="Kim D."/>
            <person name="Ryu S."/>
            <person name="Kim W."/>
        </authorList>
    </citation>
    <scope>NUCLEOTIDE SEQUENCE [LARGE SCALE GENOMIC DNA]</scope>
    <source>
        <tissue evidence="1">Muscle</tissue>
    </source>
</reference>
<protein>
    <submittedName>
        <fullName evidence="1">Uncharacterized protein</fullName>
    </submittedName>
</protein>
<comment type="caution">
    <text evidence="1">The sequence shown here is derived from an EMBL/GenBank/DDBJ whole genome shotgun (WGS) entry which is preliminary data.</text>
</comment>
<keyword evidence="2" id="KW-1185">Reference proteome</keyword>
<dbReference type="EMBL" id="VSRR010000856">
    <property type="protein sequence ID" value="MPC20299.1"/>
    <property type="molecule type" value="Genomic_DNA"/>
</dbReference>
<sequence length="84" mass="9297">MVVVVVVIVVVGIGDGALDRLITWKQTFKSCSDMPIDEKTKTNKNVKLKAGSNAYESKNILLLKTDRKSGPDRQEESYLSCADH</sequence>
<dbReference type="Proteomes" id="UP000324222">
    <property type="component" value="Unassembled WGS sequence"/>
</dbReference>
<gene>
    <name evidence="1" type="ORF">E2C01_013236</name>
</gene>
<proteinExistence type="predicted"/>
<organism evidence="1 2">
    <name type="scientific">Portunus trituberculatus</name>
    <name type="common">Swimming crab</name>
    <name type="synonym">Neptunus trituberculatus</name>
    <dbReference type="NCBI Taxonomy" id="210409"/>
    <lineage>
        <taxon>Eukaryota</taxon>
        <taxon>Metazoa</taxon>
        <taxon>Ecdysozoa</taxon>
        <taxon>Arthropoda</taxon>
        <taxon>Crustacea</taxon>
        <taxon>Multicrustacea</taxon>
        <taxon>Malacostraca</taxon>
        <taxon>Eumalacostraca</taxon>
        <taxon>Eucarida</taxon>
        <taxon>Decapoda</taxon>
        <taxon>Pleocyemata</taxon>
        <taxon>Brachyura</taxon>
        <taxon>Eubrachyura</taxon>
        <taxon>Portunoidea</taxon>
        <taxon>Portunidae</taxon>
        <taxon>Portuninae</taxon>
        <taxon>Portunus</taxon>
    </lineage>
</organism>
<evidence type="ECO:0000313" key="1">
    <source>
        <dbReference type="EMBL" id="MPC20299.1"/>
    </source>
</evidence>
<dbReference type="AlphaFoldDB" id="A0A5B7DGJ9"/>
<name>A0A5B7DGJ9_PORTR</name>